<evidence type="ECO:0000259" key="1">
    <source>
        <dbReference type="Pfam" id="PF14028"/>
    </source>
</evidence>
<evidence type="ECO:0000313" key="3">
    <source>
        <dbReference type="Proteomes" id="UP001216510"/>
    </source>
</evidence>
<dbReference type="InterPro" id="IPR023809">
    <property type="entry name" value="Thiopep_bacteriocin_synth_dom"/>
</dbReference>
<reference evidence="2 3" key="1">
    <citation type="submission" date="2023-02" db="EMBL/GenBank/DDBJ databases">
        <title>Gemone sequence of Telluria chitinolytica ACM 3522T.</title>
        <authorList>
            <person name="Frediansyah A."/>
            <person name="Miess H."/>
            <person name="Gross H."/>
        </authorList>
    </citation>
    <scope>NUCLEOTIDE SEQUENCE [LARGE SCALE GENOMIC DNA]</scope>
    <source>
        <strain evidence="2 3">ACM 3522</strain>
    </source>
</reference>
<gene>
    <name evidence="2" type="ORF">PX653_19330</name>
</gene>
<proteinExistence type="predicted"/>
<dbReference type="EMBL" id="CP119083">
    <property type="protein sequence ID" value="WEF31595.1"/>
    <property type="molecule type" value="Genomic_DNA"/>
</dbReference>
<keyword evidence="3" id="KW-1185">Reference proteome</keyword>
<evidence type="ECO:0000313" key="2">
    <source>
        <dbReference type="EMBL" id="WEF31595.1"/>
    </source>
</evidence>
<feature type="domain" description="Thiopeptide-type bacteriocin biosynthesis" evidence="1">
    <location>
        <begin position="12"/>
        <end position="275"/>
    </location>
</feature>
<dbReference type="RefSeq" id="WP_277414365.1">
    <property type="nucleotide sequence ID" value="NZ_CP119083.1"/>
</dbReference>
<sequence length="290" mass="31717">MSAVLRDTAPGWQSLHVFVHDFARLDGLLCDGLAPLPGPFLADCFFVRYWLGGPHVRFRFLGDGTALAACARDWIARNAFVSTLEPDSYYPRFATELHTEPRRYWHGNGELHYIPYEPETARYGGPAGIAACERFFVEDSNAVLQLLREHPAPEREKILFGCCLVHYELLAREGLYEPYLAGCHGIAPPDLAAALQARIGSALARAWPGLQAAGARYVAGDYFAGALAAYGARLARVHAALLGAGVPAAALPAIFHSLLHMTFNRAGIHPLRENTARLFALALHDERSTA</sequence>
<protein>
    <submittedName>
        <fullName evidence="2">Thiopeptide-type bacteriocin biosynthesis protein</fullName>
    </submittedName>
</protein>
<dbReference type="Pfam" id="PF14028">
    <property type="entry name" value="Lant_dehydr_C"/>
    <property type="match status" value="1"/>
</dbReference>
<organism evidence="2 3">
    <name type="scientific">Pseudoduganella chitinolytica</name>
    <dbReference type="NCBI Taxonomy" id="34070"/>
    <lineage>
        <taxon>Bacteria</taxon>
        <taxon>Pseudomonadati</taxon>
        <taxon>Pseudomonadota</taxon>
        <taxon>Betaproteobacteria</taxon>
        <taxon>Burkholderiales</taxon>
        <taxon>Oxalobacteraceae</taxon>
        <taxon>Telluria group</taxon>
        <taxon>Pseudoduganella</taxon>
    </lineage>
</organism>
<dbReference type="NCBIfam" id="TIGR03891">
    <property type="entry name" value="thiopep_ocin"/>
    <property type="match status" value="1"/>
</dbReference>
<name>A0ABY8B6T7_9BURK</name>
<dbReference type="Proteomes" id="UP001216510">
    <property type="component" value="Chromosome"/>
</dbReference>
<accession>A0ABY8B6T7</accession>